<evidence type="ECO:0000256" key="7">
    <source>
        <dbReference type="ARBA" id="ARBA00023027"/>
    </source>
</evidence>
<dbReference type="EMBL" id="BAAANN010000027">
    <property type="protein sequence ID" value="GAA1976105.1"/>
    <property type="molecule type" value="Genomic_DNA"/>
</dbReference>
<dbReference type="SUPFAM" id="SSF55961">
    <property type="entry name" value="Bet v1-like"/>
    <property type="match status" value="1"/>
</dbReference>
<dbReference type="InterPro" id="IPR015879">
    <property type="entry name" value="Ring_hydroxy_dOase_asu_C_dom"/>
</dbReference>
<evidence type="ECO:0000256" key="3">
    <source>
        <dbReference type="ARBA" id="ARBA00022723"/>
    </source>
</evidence>
<dbReference type="PRINTS" id="PR00090">
    <property type="entry name" value="RNGDIOXGNASE"/>
</dbReference>
<proteinExistence type="predicted"/>
<evidence type="ECO:0000256" key="5">
    <source>
        <dbReference type="ARBA" id="ARBA00023004"/>
    </source>
</evidence>
<dbReference type="SUPFAM" id="SSF50022">
    <property type="entry name" value="ISP domain"/>
    <property type="match status" value="1"/>
</dbReference>
<keyword evidence="7" id="KW-0520">NAD</keyword>
<dbReference type="InterPro" id="IPR001663">
    <property type="entry name" value="Rng_hydr_dOase-A"/>
</dbReference>
<dbReference type="Pfam" id="PF00848">
    <property type="entry name" value="Ring_hydroxyl_A"/>
    <property type="match status" value="1"/>
</dbReference>
<dbReference type="Gene3D" id="2.102.10.10">
    <property type="entry name" value="Rieske [2Fe-2S] iron-sulphur domain"/>
    <property type="match status" value="1"/>
</dbReference>
<dbReference type="PROSITE" id="PS51296">
    <property type="entry name" value="RIESKE"/>
    <property type="match status" value="1"/>
</dbReference>
<dbReference type="CDD" id="cd03469">
    <property type="entry name" value="Rieske_RO_Alpha_N"/>
    <property type="match status" value="1"/>
</dbReference>
<protein>
    <submittedName>
        <fullName evidence="9">Aromatic ring-hydroxylating dioxygenase subunit alpha</fullName>
    </submittedName>
</protein>
<comment type="cofactor">
    <cofactor evidence="1">
        <name>Fe cation</name>
        <dbReference type="ChEBI" id="CHEBI:24875"/>
    </cofactor>
</comment>
<dbReference type="PANTHER" id="PTHR43756:SF5">
    <property type="entry name" value="CHOLINE MONOOXYGENASE, CHLOROPLASTIC"/>
    <property type="match status" value="1"/>
</dbReference>
<accession>A0ABP5DBJ4</accession>
<keyword evidence="10" id="KW-1185">Reference proteome</keyword>
<evidence type="ECO:0000313" key="9">
    <source>
        <dbReference type="EMBL" id="GAA1976105.1"/>
    </source>
</evidence>
<evidence type="ECO:0000256" key="1">
    <source>
        <dbReference type="ARBA" id="ARBA00001962"/>
    </source>
</evidence>
<keyword evidence="2" id="KW-0001">2Fe-2S</keyword>
<dbReference type="InterPro" id="IPR015881">
    <property type="entry name" value="ARHD_Rieske_2Fe_2S"/>
</dbReference>
<evidence type="ECO:0000256" key="2">
    <source>
        <dbReference type="ARBA" id="ARBA00022714"/>
    </source>
</evidence>
<evidence type="ECO:0000259" key="8">
    <source>
        <dbReference type="PROSITE" id="PS51296"/>
    </source>
</evidence>
<feature type="domain" description="Rieske" evidence="8">
    <location>
        <begin position="50"/>
        <end position="157"/>
    </location>
</feature>
<keyword evidence="4" id="KW-0560">Oxidoreductase</keyword>
<keyword evidence="5" id="KW-0408">Iron</keyword>
<evidence type="ECO:0000256" key="4">
    <source>
        <dbReference type="ARBA" id="ARBA00023002"/>
    </source>
</evidence>
<organism evidence="9 10">
    <name type="scientific">Amycolatopsis minnesotensis</name>
    <dbReference type="NCBI Taxonomy" id="337894"/>
    <lineage>
        <taxon>Bacteria</taxon>
        <taxon>Bacillati</taxon>
        <taxon>Actinomycetota</taxon>
        <taxon>Actinomycetes</taxon>
        <taxon>Pseudonocardiales</taxon>
        <taxon>Pseudonocardiaceae</taxon>
        <taxon>Amycolatopsis</taxon>
    </lineage>
</organism>
<name>A0ABP5DBJ4_9PSEU</name>
<dbReference type="InterPro" id="IPR017941">
    <property type="entry name" value="Rieske_2Fe-2S"/>
</dbReference>
<sequence length="410" mass="45059">MTVVNADAGDIVSGVVREDHRPGYSLPRAAYTDADVFASDIERVFLRTWLFVAASAEVPAGAYAAWSVGGESVVLTRTADSVLHAHHNVCRHRGSRLLDDGGGRARTIVCGYHSWTYGLDGALRAAGDMGEGFRERCGGELGLRPVHVREAAGLVFVCFAGQPPPFDGAAAAIADQLGPHEIDSAEVIARFRYRVAANWKTLIENNRECYHCRPNHPEFCLSNYELGVNGDGRIDPGYEEEFARQRAEWRAQGLSEKQVSFPGGDFYRVARLPLRDGFETESLTGRLVAPLLGRLTRPRTGSVRVVTLPNSWSHVNADYAVTTRLTPVNAGTTDVDVTFLVRGGATEGVDYDTDEVVAVWKETSEQDWELCERNFAGVSSRGYLPGPLSPVTENSIADFHEWWFRQSEPD</sequence>
<keyword evidence="3" id="KW-0479">Metal-binding</keyword>
<evidence type="ECO:0000313" key="10">
    <source>
        <dbReference type="Proteomes" id="UP001501116"/>
    </source>
</evidence>
<keyword evidence="9" id="KW-0223">Dioxygenase</keyword>
<dbReference type="PANTHER" id="PTHR43756">
    <property type="entry name" value="CHOLINE MONOOXYGENASE, CHLOROPLASTIC"/>
    <property type="match status" value="1"/>
</dbReference>
<dbReference type="Pfam" id="PF00355">
    <property type="entry name" value="Rieske"/>
    <property type="match status" value="1"/>
</dbReference>
<reference evidence="10" key="1">
    <citation type="journal article" date="2019" name="Int. J. Syst. Evol. Microbiol.">
        <title>The Global Catalogue of Microorganisms (GCM) 10K type strain sequencing project: providing services to taxonomists for standard genome sequencing and annotation.</title>
        <authorList>
            <consortium name="The Broad Institute Genomics Platform"/>
            <consortium name="The Broad Institute Genome Sequencing Center for Infectious Disease"/>
            <person name="Wu L."/>
            <person name="Ma J."/>
        </authorList>
    </citation>
    <scope>NUCLEOTIDE SEQUENCE [LARGE SCALE GENOMIC DNA]</scope>
    <source>
        <strain evidence="10">JCM 14545</strain>
    </source>
</reference>
<dbReference type="PROSITE" id="PS00570">
    <property type="entry name" value="RING_HYDROXYL_ALPHA"/>
    <property type="match status" value="1"/>
</dbReference>
<dbReference type="InterPro" id="IPR036922">
    <property type="entry name" value="Rieske_2Fe-2S_sf"/>
</dbReference>
<dbReference type="GO" id="GO:0051213">
    <property type="term" value="F:dioxygenase activity"/>
    <property type="evidence" value="ECO:0007669"/>
    <property type="project" value="UniProtKB-KW"/>
</dbReference>
<gene>
    <name evidence="9" type="ORF">GCM10009754_59630</name>
</gene>
<comment type="caution">
    <text evidence="9">The sequence shown here is derived from an EMBL/GenBank/DDBJ whole genome shotgun (WGS) entry which is preliminary data.</text>
</comment>
<dbReference type="RefSeq" id="WP_344426179.1">
    <property type="nucleotide sequence ID" value="NZ_BAAANN010000027.1"/>
</dbReference>
<keyword evidence="6" id="KW-0411">Iron-sulfur</keyword>
<dbReference type="Gene3D" id="3.90.380.10">
    <property type="entry name" value="Naphthalene 1,2-dioxygenase Alpha Subunit, Chain A, domain 1"/>
    <property type="match status" value="1"/>
</dbReference>
<dbReference type="Proteomes" id="UP001501116">
    <property type="component" value="Unassembled WGS sequence"/>
</dbReference>
<evidence type="ECO:0000256" key="6">
    <source>
        <dbReference type="ARBA" id="ARBA00023014"/>
    </source>
</evidence>